<dbReference type="EMBL" id="FTNU01000006">
    <property type="protein sequence ID" value="SIR89999.1"/>
    <property type="molecule type" value="Genomic_DNA"/>
</dbReference>
<keyword evidence="9" id="KW-1185">Reference proteome</keyword>
<feature type="domain" description="Cytochrome c" evidence="7">
    <location>
        <begin position="42"/>
        <end position="148"/>
    </location>
</feature>
<dbReference type="Proteomes" id="UP000187495">
    <property type="component" value="Unassembled WGS sequence"/>
</dbReference>
<dbReference type="GO" id="GO:0020037">
    <property type="term" value="F:heme binding"/>
    <property type="evidence" value="ECO:0007669"/>
    <property type="project" value="InterPro"/>
</dbReference>
<proteinExistence type="predicted"/>
<dbReference type="InterPro" id="IPR009056">
    <property type="entry name" value="Cyt_c-like_dom"/>
</dbReference>
<dbReference type="AlphaFoldDB" id="A0A1N7EPN8"/>
<gene>
    <name evidence="8" type="ORF">SAMN02745664_10685</name>
</gene>
<keyword evidence="3" id="KW-0548">Nucleotidyltransferase</keyword>
<protein>
    <recommendedName>
        <fullName evidence="1">DNA-directed DNA polymerase</fullName>
        <ecNumber evidence="1">2.7.7.7</ecNumber>
    </recommendedName>
</protein>
<dbReference type="Gene3D" id="3.40.50.300">
    <property type="entry name" value="P-loop containing nucleotide triphosphate hydrolases"/>
    <property type="match status" value="1"/>
</dbReference>
<keyword evidence="2 6" id="KW-0479">Metal-binding</keyword>
<comment type="catalytic activity">
    <reaction evidence="5">
        <text>DNA(n) + a 2'-deoxyribonucleoside 5'-triphosphate = DNA(n+1) + diphosphate</text>
        <dbReference type="Rhea" id="RHEA:22508"/>
        <dbReference type="Rhea" id="RHEA-COMP:17339"/>
        <dbReference type="Rhea" id="RHEA-COMP:17340"/>
        <dbReference type="ChEBI" id="CHEBI:33019"/>
        <dbReference type="ChEBI" id="CHEBI:61560"/>
        <dbReference type="ChEBI" id="CHEBI:173112"/>
        <dbReference type="EC" id="2.7.7.7"/>
    </reaction>
</comment>
<dbReference type="EC" id="2.7.7.7" evidence="1"/>
<dbReference type="PANTHER" id="PTHR11669">
    <property type="entry name" value="REPLICATION FACTOR C / DNA POLYMERASE III GAMMA-TAU SUBUNIT"/>
    <property type="match status" value="1"/>
</dbReference>
<keyword evidence="6" id="KW-0349">Heme</keyword>
<dbReference type="GO" id="GO:0009360">
    <property type="term" value="C:DNA polymerase III complex"/>
    <property type="evidence" value="ECO:0007669"/>
    <property type="project" value="TreeGrafter"/>
</dbReference>
<sequence length="338" mass="37513">MTQQLTTQAYFDQVLPWQKQAWQQLTGQFEKHKLPHGLLAAGQAGIGKRAFVWRLVAYLLCPNRSLAGACATCQSCHWLTAQTHPDLMVLPASAQLGDVYTGDGVGIDDIRQLHNYSQNKGQGVKVIVIDHVDKLNISAANALLKTLEEPRDGVFLILITDFVAQVLPTIKSRVQTLPLSIINHKHAMEYLCDFMSDKQAAMLLAISDGAVLQAKDIASADWFGKRKLWLQTFAALQSAMRSPSAASNYWQKALSLSDFLTLSLMMLAELRRVCLDLPCLHADLDTQAILGQLPLDWQTLEDLQAVCDDVKISMMQHVQEKLGFERLMLAMAKPATVC</sequence>
<keyword evidence="4 6" id="KW-0408">Iron</keyword>
<dbReference type="InterPro" id="IPR050238">
    <property type="entry name" value="DNA_Rep/Repair_Clamp_Loader"/>
</dbReference>
<dbReference type="STRING" id="34061.B0189_02175"/>
<dbReference type="Pfam" id="PF13177">
    <property type="entry name" value="DNA_pol3_delta2"/>
    <property type="match status" value="1"/>
</dbReference>
<dbReference type="PANTHER" id="PTHR11669:SF8">
    <property type="entry name" value="DNA POLYMERASE III SUBUNIT DELTA"/>
    <property type="match status" value="1"/>
</dbReference>
<dbReference type="GO" id="GO:0046872">
    <property type="term" value="F:metal ion binding"/>
    <property type="evidence" value="ECO:0007669"/>
    <property type="project" value="UniProtKB-KW"/>
</dbReference>
<evidence type="ECO:0000256" key="4">
    <source>
        <dbReference type="ARBA" id="ARBA00023004"/>
    </source>
</evidence>
<dbReference type="SUPFAM" id="SSF52540">
    <property type="entry name" value="P-loop containing nucleoside triphosphate hydrolases"/>
    <property type="match status" value="1"/>
</dbReference>
<evidence type="ECO:0000256" key="3">
    <source>
        <dbReference type="ARBA" id="ARBA00022932"/>
    </source>
</evidence>
<name>A0A1N7EPN8_9GAMM</name>
<evidence type="ECO:0000313" key="8">
    <source>
        <dbReference type="EMBL" id="SIR89999.1"/>
    </source>
</evidence>
<dbReference type="InterPro" id="IPR027417">
    <property type="entry name" value="P-loop_NTPase"/>
</dbReference>
<keyword evidence="3" id="KW-0808">Transferase</keyword>
<dbReference type="GO" id="GO:0006261">
    <property type="term" value="P:DNA-templated DNA replication"/>
    <property type="evidence" value="ECO:0007669"/>
    <property type="project" value="TreeGrafter"/>
</dbReference>
<dbReference type="PROSITE" id="PS51007">
    <property type="entry name" value="CYTC"/>
    <property type="match status" value="1"/>
</dbReference>
<dbReference type="GO" id="GO:0003887">
    <property type="term" value="F:DNA-directed DNA polymerase activity"/>
    <property type="evidence" value="ECO:0007669"/>
    <property type="project" value="UniProtKB-KW"/>
</dbReference>
<evidence type="ECO:0000256" key="6">
    <source>
        <dbReference type="PROSITE-ProRule" id="PRU00433"/>
    </source>
</evidence>
<organism evidence="8 9">
    <name type="scientific">Moraxella cuniculi DSM 21768</name>
    <dbReference type="NCBI Taxonomy" id="1122245"/>
    <lineage>
        <taxon>Bacteria</taxon>
        <taxon>Pseudomonadati</taxon>
        <taxon>Pseudomonadota</taxon>
        <taxon>Gammaproteobacteria</taxon>
        <taxon>Moraxellales</taxon>
        <taxon>Moraxellaceae</taxon>
        <taxon>Moraxella</taxon>
    </lineage>
</organism>
<evidence type="ECO:0000259" key="7">
    <source>
        <dbReference type="PROSITE" id="PS51007"/>
    </source>
</evidence>
<evidence type="ECO:0000256" key="5">
    <source>
        <dbReference type="ARBA" id="ARBA00049244"/>
    </source>
</evidence>
<evidence type="ECO:0000313" key="9">
    <source>
        <dbReference type="Proteomes" id="UP000187495"/>
    </source>
</evidence>
<dbReference type="GO" id="GO:0009055">
    <property type="term" value="F:electron transfer activity"/>
    <property type="evidence" value="ECO:0007669"/>
    <property type="project" value="InterPro"/>
</dbReference>
<evidence type="ECO:0000256" key="1">
    <source>
        <dbReference type="ARBA" id="ARBA00012417"/>
    </source>
</evidence>
<evidence type="ECO:0000256" key="2">
    <source>
        <dbReference type="ARBA" id="ARBA00022723"/>
    </source>
</evidence>
<accession>A0A1N7EPN8</accession>
<keyword evidence="3" id="KW-0239">DNA-directed DNA polymerase</keyword>
<reference evidence="9" key="1">
    <citation type="submission" date="2017-01" db="EMBL/GenBank/DDBJ databases">
        <authorList>
            <person name="Varghese N."/>
            <person name="Submissions S."/>
        </authorList>
    </citation>
    <scope>NUCLEOTIDE SEQUENCE [LARGE SCALE GENOMIC DNA]</scope>
    <source>
        <strain evidence="9">DSM 21768</strain>
    </source>
</reference>
<dbReference type="RefSeq" id="WP_076555169.1">
    <property type="nucleotide sequence ID" value="NZ_FTNU01000006.1"/>
</dbReference>